<dbReference type="Gene3D" id="1.10.10.10">
    <property type="entry name" value="Winged helix-like DNA-binding domain superfamily/Winged helix DNA-binding domain"/>
    <property type="match status" value="1"/>
</dbReference>
<evidence type="ECO:0000259" key="6">
    <source>
        <dbReference type="PROSITE" id="PS50110"/>
    </source>
</evidence>
<dbReference type="InterPro" id="IPR036388">
    <property type="entry name" value="WH-like_DNA-bd_sf"/>
</dbReference>
<sequence length="236" mass="26908">MKSRILFVEDEIDLGNVVTQYLQLMNFEVDLKTTAEEALETFKQKTGYYDLLITDIQLPGMDGFEFAGQVKKADETVPFLFLTARNEKKDRIAGLKLGADDYINKPFDIDELVLRVTNIIRRNSKGLSVEAEADKETTLTIGDIIFRKDVFKISVGSAGKSISLTVREASLLEYMYQHKNAVIKREDILIQLWGENDYFLGRSLDVFISRLRKLLAESKKVKIENVYGVGFIFSVK</sequence>
<proteinExistence type="predicted"/>
<dbReference type="InterPro" id="IPR016032">
    <property type="entry name" value="Sig_transdc_resp-reg_C-effctor"/>
</dbReference>
<feature type="domain" description="OmpR/PhoB-type" evidence="7">
    <location>
        <begin position="136"/>
        <end position="235"/>
    </location>
</feature>
<dbReference type="Pfam" id="PF00072">
    <property type="entry name" value="Response_reg"/>
    <property type="match status" value="1"/>
</dbReference>
<dbReference type="SMART" id="SM00862">
    <property type="entry name" value="Trans_reg_C"/>
    <property type="match status" value="1"/>
</dbReference>
<dbReference type="Gene3D" id="3.40.50.2300">
    <property type="match status" value="1"/>
</dbReference>
<feature type="DNA-binding region" description="OmpR/PhoB-type" evidence="5">
    <location>
        <begin position="136"/>
        <end position="235"/>
    </location>
</feature>
<evidence type="ECO:0000313" key="8">
    <source>
        <dbReference type="EMBL" id="WQD38176.1"/>
    </source>
</evidence>
<evidence type="ECO:0000256" key="3">
    <source>
        <dbReference type="ARBA" id="ARBA00023125"/>
    </source>
</evidence>
<evidence type="ECO:0000256" key="1">
    <source>
        <dbReference type="ARBA" id="ARBA00022553"/>
    </source>
</evidence>
<feature type="modified residue" description="4-aspartylphosphate" evidence="4">
    <location>
        <position position="55"/>
    </location>
</feature>
<dbReference type="SUPFAM" id="SSF46894">
    <property type="entry name" value="C-terminal effector domain of the bipartite response regulators"/>
    <property type="match status" value="1"/>
</dbReference>
<evidence type="ECO:0000256" key="5">
    <source>
        <dbReference type="PROSITE-ProRule" id="PRU01091"/>
    </source>
</evidence>
<gene>
    <name evidence="8" type="ORF">U0035_21130</name>
</gene>
<dbReference type="SUPFAM" id="SSF52172">
    <property type="entry name" value="CheY-like"/>
    <property type="match status" value="1"/>
</dbReference>
<evidence type="ECO:0000256" key="4">
    <source>
        <dbReference type="PROSITE-ProRule" id="PRU00169"/>
    </source>
</evidence>
<dbReference type="PANTHER" id="PTHR48111">
    <property type="entry name" value="REGULATOR OF RPOS"/>
    <property type="match status" value="1"/>
</dbReference>
<dbReference type="InterPro" id="IPR039420">
    <property type="entry name" value="WalR-like"/>
</dbReference>
<keyword evidence="3 5" id="KW-0238">DNA-binding</keyword>
<dbReference type="CDD" id="cd00383">
    <property type="entry name" value="trans_reg_C"/>
    <property type="match status" value="1"/>
</dbReference>
<name>A0ABZ0W4Y9_9BACT</name>
<dbReference type="PROSITE" id="PS51755">
    <property type="entry name" value="OMPR_PHOB"/>
    <property type="match status" value="1"/>
</dbReference>
<dbReference type="RefSeq" id="WP_114790915.1">
    <property type="nucleotide sequence ID" value="NZ_CP139960.1"/>
</dbReference>
<evidence type="ECO:0000259" key="7">
    <source>
        <dbReference type="PROSITE" id="PS51755"/>
    </source>
</evidence>
<dbReference type="InterPro" id="IPR011006">
    <property type="entry name" value="CheY-like_superfamily"/>
</dbReference>
<dbReference type="PROSITE" id="PS50110">
    <property type="entry name" value="RESPONSE_REGULATORY"/>
    <property type="match status" value="1"/>
</dbReference>
<dbReference type="Pfam" id="PF00486">
    <property type="entry name" value="Trans_reg_C"/>
    <property type="match status" value="1"/>
</dbReference>
<organism evidence="8 9">
    <name type="scientific">Niabella yanshanensis</name>
    <dbReference type="NCBI Taxonomy" id="577386"/>
    <lineage>
        <taxon>Bacteria</taxon>
        <taxon>Pseudomonadati</taxon>
        <taxon>Bacteroidota</taxon>
        <taxon>Chitinophagia</taxon>
        <taxon>Chitinophagales</taxon>
        <taxon>Chitinophagaceae</taxon>
        <taxon>Niabella</taxon>
    </lineage>
</organism>
<dbReference type="InterPro" id="IPR001867">
    <property type="entry name" value="OmpR/PhoB-type_DNA-bd"/>
</dbReference>
<keyword evidence="9" id="KW-1185">Reference proteome</keyword>
<protein>
    <submittedName>
        <fullName evidence="8">Response regulator transcription factor</fullName>
    </submittedName>
</protein>
<dbReference type="PANTHER" id="PTHR48111:SF40">
    <property type="entry name" value="PHOSPHATE REGULON TRANSCRIPTIONAL REGULATORY PROTEIN PHOB"/>
    <property type="match status" value="1"/>
</dbReference>
<accession>A0ABZ0W4Y9</accession>
<dbReference type="Gene3D" id="6.10.250.690">
    <property type="match status" value="1"/>
</dbReference>
<evidence type="ECO:0000256" key="2">
    <source>
        <dbReference type="ARBA" id="ARBA00023012"/>
    </source>
</evidence>
<evidence type="ECO:0000313" key="9">
    <source>
        <dbReference type="Proteomes" id="UP001325680"/>
    </source>
</evidence>
<keyword evidence="1 4" id="KW-0597">Phosphoprotein</keyword>
<dbReference type="EMBL" id="CP139960">
    <property type="protein sequence ID" value="WQD38176.1"/>
    <property type="molecule type" value="Genomic_DNA"/>
</dbReference>
<dbReference type="InterPro" id="IPR001789">
    <property type="entry name" value="Sig_transdc_resp-reg_receiver"/>
</dbReference>
<dbReference type="SMART" id="SM00448">
    <property type="entry name" value="REC"/>
    <property type="match status" value="1"/>
</dbReference>
<keyword evidence="2" id="KW-0902">Two-component regulatory system</keyword>
<feature type="domain" description="Response regulatory" evidence="6">
    <location>
        <begin position="4"/>
        <end position="120"/>
    </location>
</feature>
<dbReference type="Proteomes" id="UP001325680">
    <property type="component" value="Chromosome"/>
</dbReference>
<reference evidence="8 9" key="1">
    <citation type="submission" date="2023-12" db="EMBL/GenBank/DDBJ databases">
        <title>Genome sequencing and assembly of bacterial species from a model synthetic community.</title>
        <authorList>
            <person name="Hogle S.L."/>
        </authorList>
    </citation>
    <scope>NUCLEOTIDE SEQUENCE [LARGE SCALE GENOMIC DNA]</scope>
    <source>
        <strain evidence="8 9">HAMBI_3031</strain>
    </source>
</reference>